<accession>A0A7G8PDG8</accession>
<reference evidence="2 3" key="1">
    <citation type="submission" date="2020-07" db="EMBL/GenBank/DDBJ databases">
        <title>Draft genome sequence of four isobutane-metabolizing strains capable of cometabolically degrading diverse ether contaminants.</title>
        <authorList>
            <person name="Chen W."/>
            <person name="Faulkner N."/>
            <person name="Smith C."/>
            <person name="Hyman M."/>
        </authorList>
    </citation>
    <scope>NUCLEOTIDE SEQUENCE [LARGE SCALE GENOMIC DNA]</scope>
    <source>
        <strain evidence="2 3">2A</strain>
    </source>
</reference>
<evidence type="ECO:0000256" key="1">
    <source>
        <dbReference type="SAM" id="MobiDB-lite"/>
    </source>
</evidence>
<dbReference type="EMBL" id="CP059894">
    <property type="protein sequence ID" value="QNJ92384.1"/>
    <property type="molecule type" value="Genomic_DNA"/>
</dbReference>
<dbReference type="Proteomes" id="UP000515498">
    <property type="component" value="Chromosome"/>
</dbReference>
<proteinExistence type="predicted"/>
<organism evidence="2 3">
    <name type="scientific">Mycolicibacterium fluoranthenivorans</name>
    <dbReference type="NCBI Taxonomy" id="258505"/>
    <lineage>
        <taxon>Bacteria</taxon>
        <taxon>Bacillati</taxon>
        <taxon>Actinomycetota</taxon>
        <taxon>Actinomycetes</taxon>
        <taxon>Mycobacteriales</taxon>
        <taxon>Mycobacteriaceae</taxon>
        <taxon>Mycolicibacterium</taxon>
    </lineage>
</organism>
<name>A0A7G8PDG8_9MYCO</name>
<sequence length="413" mass="45764">METTMFLELANLFGTDPDKQNLVFLVSSDQLSRWLDEVWSSGGRIPSILSKMDAPFLGDTAAVLNQQLPQGLLNALPSGIDVTNTENFTNKAGPTSTGTAPTTLPLIWDHLIYAYLIESTGVFEIFAEVVRRLLVGETLATLDPAANQWLRATEDLLFKDPPPFGIDSVMSELRPRGRVNRRNLYYRWFGMELPHQIPGRWGSSSDTSWKSDVGPGVNTDFRDKWSELLRQVWLGIENKNNGIGPKPTDPTYLALLCLALRDMLINRRLGGRGAREEFNHVKTMAWLHLTVNTNSPIVRSLQAFANSPADRLAAIGQRVGMKPAARSRELFELAQPMSRVLRAIELDMFSDATGAAQLFNDPTLSNEMTNVIDNWQSATGERVKERPIGTTASGTPAQPLRVPNLAHTNGARV</sequence>
<dbReference type="AlphaFoldDB" id="A0A7G8PDG8"/>
<protein>
    <submittedName>
        <fullName evidence="2">Uncharacterized protein</fullName>
    </submittedName>
</protein>
<dbReference type="KEGG" id="mflu:HZU40_30250"/>
<dbReference type="RefSeq" id="WP_187096812.1">
    <property type="nucleotide sequence ID" value="NZ_CP059894.1"/>
</dbReference>
<evidence type="ECO:0000313" key="2">
    <source>
        <dbReference type="EMBL" id="QNJ92384.1"/>
    </source>
</evidence>
<evidence type="ECO:0000313" key="3">
    <source>
        <dbReference type="Proteomes" id="UP000515498"/>
    </source>
</evidence>
<feature type="region of interest" description="Disordered" evidence="1">
    <location>
        <begin position="378"/>
        <end position="413"/>
    </location>
</feature>
<gene>
    <name evidence="2" type="ORF">HZU40_30250</name>
</gene>